<organism evidence="2 3">
    <name type="scientific">Nocardioides aquaticus</name>
    <dbReference type="NCBI Taxonomy" id="160826"/>
    <lineage>
        <taxon>Bacteria</taxon>
        <taxon>Bacillati</taxon>
        <taxon>Actinomycetota</taxon>
        <taxon>Actinomycetes</taxon>
        <taxon>Propionibacteriales</taxon>
        <taxon>Nocardioidaceae</taxon>
        <taxon>Nocardioides</taxon>
    </lineage>
</organism>
<evidence type="ECO:0000313" key="3">
    <source>
        <dbReference type="Proteomes" id="UP000679307"/>
    </source>
</evidence>
<feature type="region of interest" description="Disordered" evidence="1">
    <location>
        <begin position="67"/>
        <end position="95"/>
    </location>
</feature>
<accession>A0ABX8EGR9</accession>
<gene>
    <name evidence="2" type="ORF">ENKNEFLB_02099</name>
</gene>
<protein>
    <submittedName>
        <fullName evidence="2">Uncharacterized protein</fullName>
    </submittedName>
</protein>
<dbReference type="EMBL" id="CP075371">
    <property type="protein sequence ID" value="QVT79709.1"/>
    <property type="molecule type" value="Genomic_DNA"/>
</dbReference>
<proteinExistence type="predicted"/>
<evidence type="ECO:0000256" key="1">
    <source>
        <dbReference type="SAM" id="MobiDB-lite"/>
    </source>
</evidence>
<sequence length="95" mass="10873">MRPMPPKTHYLYAVGVDYPDRNLTDHKVNRLWTKLSTAINEKHDRARRGPHPVHAYRAELVWVEIDDDGNPVEHPEAPARRDDRGLLGDALGSLD</sequence>
<keyword evidence="3" id="KW-1185">Reference proteome</keyword>
<reference evidence="2 3" key="1">
    <citation type="submission" date="2021-05" db="EMBL/GenBank/DDBJ databases">
        <title>Complete genome of Nocardioides aquaticus KCTC 9944T isolated from meromictic and hypersaline Ekho Lake, Antarctica.</title>
        <authorList>
            <person name="Hwang K."/>
            <person name="Kim K.M."/>
            <person name="Choe H."/>
        </authorList>
    </citation>
    <scope>NUCLEOTIDE SEQUENCE [LARGE SCALE GENOMIC DNA]</scope>
    <source>
        <strain evidence="2 3">KCTC 9944</strain>
    </source>
</reference>
<evidence type="ECO:0000313" key="2">
    <source>
        <dbReference type="EMBL" id="QVT79709.1"/>
    </source>
</evidence>
<name>A0ABX8EGR9_9ACTN</name>
<feature type="compositionally biased region" description="Basic and acidic residues" evidence="1">
    <location>
        <begin position="71"/>
        <end position="86"/>
    </location>
</feature>
<dbReference type="Proteomes" id="UP000679307">
    <property type="component" value="Chromosome"/>
</dbReference>